<protein>
    <recommendedName>
        <fullName evidence="10">Allantoate deiminase</fullName>
    </recommendedName>
</protein>
<evidence type="ECO:0000256" key="7">
    <source>
        <dbReference type="SAM" id="MobiDB-lite"/>
    </source>
</evidence>
<comment type="cofactor">
    <cofactor evidence="1">
        <name>Mn(2+)</name>
        <dbReference type="ChEBI" id="CHEBI:29035"/>
    </cofactor>
</comment>
<proteinExistence type="predicted"/>
<sequence>MRQSSPERLAWPPALRPLAAAAAVAALAVLLLIGPPLAARAAAAPAAPQQISHALLHKLLYEEPNAQLQALGNLSDHEGSLSRIFLSPAHRRAAGQQLEQWMAAAGMRTWTDALANVHGLAAAADPSAPQILVGSHYDTVHDGGKYDGALGIIAGIAAVKALLVEAALAKGLLSTAQLEQAVAAAGAGQLLNLSQLLPAGDAKAQQLLATPVHVVAFSDEEGVRFQSTFLGSRAVAGSLDEGMLEAADVEGITVRQALNQAGFDPSPAARRGAAMQREQLQAYVEVHLEQGPVLEAAGRRLGAVAAIAGQSRLLAEIQGEQGHAGTVPMRSRRDPLAAAAEIMGQLERLCNGGGHSQPTNPELSSDGSLVCTVGAMSIWPGASNVIPGATNFTIDVRSRWDGNRKRVLQELERSMQSVCQRRGLSCRLHLKNEAAAVEADPGVVQRLAEAAAEAEPLVQQLLAHHASSDRSPAPAGTCSAGGAGFDSAGACQAAAEGSSRASGSSRGSGSSKSSGTSSDPAPVLVSGAGHDAMVFADVTRMSMLFVRCRGGISHSPQEHVAPDDVAAATAALHRYLRREALLPKS</sequence>
<gene>
    <name evidence="8" type="ORF">COHA_009276</name>
</gene>
<dbReference type="EMBL" id="JADXDR010000171">
    <property type="protein sequence ID" value="KAI7836876.1"/>
    <property type="molecule type" value="Genomic_DNA"/>
</dbReference>
<evidence type="ECO:0000256" key="4">
    <source>
        <dbReference type="ARBA" id="ARBA00022723"/>
    </source>
</evidence>
<evidence type="ECO:0000313" key="9">
    <source>
        <dbReference type="Proteomes" id="UP001205105"/>
    </source>
</evidence>
<dbReference type="GO" id="GO:0046872">
    <property type="term" value="F:metal ion binding"/>
    <property type="evidence" value="ECO:0007669"/>
    <property type="project" value="UniProtKB-KW"/>
</dbReference>
<feature type="region of interest" description="Disordered" evidence="7">
    <location>
        <begin position="496"/>
        <end position="523"/>
    </location>
</feature>
<dbReference type="SUPFAM" id="SSF53187">
    <property type="entry name" value="Zn-dependent exopeptidases"/>
    <property type="match status" value="2"/>
</dbReference>
<evidence type="ECO:0008006" key="10">
    <source>
        <dbReference type="Google" id="ProtNLM"/>
    </source>
</evidence>
<evidence type="ECO:0000256" key="1">
    <source>
        <dbReference type="ARBA" id="ARBA00001936"/>
    </source>
</evidence>
<evidence type="ECO:0000256" key="2">
    <source>
        <dbReference type="ARBA" id="ARBA00011738"/>
    </source>
</evidence>
<comment type="subunit">
    <text evidence="2">Homodimer.</text>
</comment>
<keyword evidence="9" id="KW-1185">Reference proteome</keyword>
<comment type="caution">
    <text evidence="8">The sequence shown here is derived from an EMBL/GenBank/DDBJ whole genome shotgun (WGS) entry which is preliminary data.</text>
</comment>
<keyword evidence="6" id="KW-0464">Manganese</keyword>
<dbReference type="InterPro" id="IPR010158">
    <property type="entry name" value="Amidase_Cbmase"/>
</dbReference>
<dbReference type="GO" id="GO:0006144">
    <property type="term" value="P:purine nucleobase metabolic process"/>
    <property type="evidence" value="ECO:0007669"/>
    <property type="project" value="UniProtKB-KW"/>
</dbReference>
<evidence type="ECO:0000256" key="3">
    <source>
        <dbReference type="ARBA" id="ARBA00022631"/>
    </source>
</evidence>
<name>A0AAD5DHC7_9CHLO</name>
<dbReference type="Pfam" id="PF01546">
    <property type="entry name" value="Peptidase_M20"/>
    <property type="match status" value="1"/>
</dbReference>
<dbReference type="SUPFAM" id="SSF55031">
    <property type="entry name" value="Bacterial exopeptidase dimerisation domain"/>
    <property type="match status" value="1"/>
</dbReference>
<feature type="compositionally biased region" description="Low complexity" evidence="7">
    <location>
        <begin position="497"/>
        <end position="518"/>
    </location>
</feature>
<keyword evidence="4" id="KW-0479">Metal-binding</keyword>
<dbReference type="AlphaFoldDB" id="A0AAD5DHC7"/>
<evidence type="ECO:0000256" key="6">
    <source>
        <dbReference type="ARBA" id="ARBA00023211"/>
    </source>
</evidence>
<reference evidence="8" key="1">
    <citation type="submission" date="2020-11" db="EMBL/GenBank/DDBJ databases">
        <title>Chlorella ohadii genome sequencing and assembly.</title>
        <authorList>
            <person name="Murik O."/>
            <person name="Treves H."/>
            <person name="Kedem I."/>
            <person name="Shotland Y."/>
            <person name="Kaplan A."/>
        </authorList>
    </citation>
    <scope>NUCLEOTIDE SEQUENCE</scope>
    <source>
        <strain evidence="8">1</strain>
    </source>
</reference>
<dbReference type="Gene3D" id="3.40.630.10">
    <property type="entry name" value="Zn peptidases"/>
    <property type="match status" value="3"/>
</dbReference>
<keyword evidence="3" id="KW-0659">Purine metabolism</keyword>
<accession>A0AAD5DHC7</accession>
<dbReference type="GO" id="GO:0016813">
    <property type="term" value="F:hydrolase activity, acting on carbon-nitrogen (but not peptide) bonds, in linear amidines"/>
    <property type="evidence" value="ECO:0007669"/>
    <property type="project" value="InterPro"/>
</dbReference>
<dbReference type="PANTHER" id="PTHR32494">
    <property type="entry name" value="ALLANTOATE DEIMINASE-RELATED"/>
    <property type="match status" value="1"/>
</dbReference>
<organism evidence="8 9">
    <name type="scientific">Chlorella ohadii</name>
    <dbReference type="NCBI Taxonomy" id="2649997"/>
    <lineage>
        <taxon>Eukaryota</taxon>
        <taxon>Viridiplantae</taxon>
        <taxon>Chlorophyta</taxon>
        <taxon>core chlorophytes</taxon>
        <taxon>Trebouxiophyceae</taxon>
        <taxon>Chlorellales</taxon>
        <taxon>Chlorellaceae</taxon>
        <taxon>Chlorella clade</taxon>
        <taxon>Chlorella</taxon>
    </lineage>
</organism>
<dbReference type="Proteomes" id="UP001205105">
    <property type="component" value="Unassembled WGS sequence"/>
</dbReference>
<dbReference type="PANTHER" id="PTHR32494:SF19">
    <property type="entry name" value="ALLANTOATE DEIMINASE-RELATED"/>
    <property type="match status" value="1"/>
</dbReference>
<dbReference type="InterPro" id="IPR036264">
    <property type="entry name" value="Bact_exopeptidase_dim_dom"/>
</dbReference>
<keyword evidence="5" id="KW-0378">Hydrolase</keyword>
<dbReference type="InterPro" id="IPR002933">
    <property type="entry name" value="Peptidase_M20"/>
</dbReference>
<dbReference type="Gene3D" id="3.30.70.360">
    <property type="match status" value="1"/>
</dbReference>
<evidence type="ECO:0000256" key="5">
    <source>
        <dbReference type="ARBA" id="ARBA00022801"/>
    </source>
</evidence>
<evidence type="ECO:0000313" key="8">
    <source>
        <dbReference type="EMBL" id="KAI7836876.1"/>
    </source>
</evidence>